<gene>
    <name evidence="2" type="primary">dtd</name>
    <name evidence="3" type="ORF">CLV81_1867</name>
</gene>
<evidence type="ECO:0000256" key="2">
    <source>
        <dbReference type="HAMAP-Rule" id="MF_00518"/>
    </source>
</evidence>
<keyword evidence="2" id="KW-0694">RNA-binding</keyword>
<dbReference type="EC" id="3.1.1.96" evidence="2"/>
<dbReference type="Proteomes" id="UP000237640">
    <property type="component" value="Unassembled WGS sequence"/>
</dbReference>
<comment type="domain">
    <text evidence="2">A Gly-cisPro motif from one monomer fits into the active site of the other monomer to allow specific chiral rejection of L-amino acids.</text>
</comment>
<evidence type="ECO:0000313" key="4">
    <source>
        <dbReference type="Proteomes" id="UP000237640"/>
    </source>
</evidence>
<dbReference type="NCBIfam" id="TIGR00256">
    <property type="entry name" value="D-aminoacyl-tRNA deacylase"/>
    <property type="match status" value="1"/>
</dbReference>
<dbReference type="InterPro" id="IPR003732">
    <property type="entry name" value="Daa-tRNA_deacyls_DTD"/>
</dbReference>
<dbReference type="GO" id="GO:0000049">
    <property type="term" value="F:tRNA binding"/>
    <property type="evidence" value="ECO:0007669"/>
    <property type="project" value="UniProtKB-UniRule"/>
</dbReference>
<feature type="short sequence motif" description="Gly-cisPro motif, important for rejection of L-amino acids" evidence="2">
    <location>
        <begin position="138"/>
        <end position="139"/>
    </location>
</feature>
<dbReference type="OrthoDB" id="9801395at2"/>
<dbReference type="FunFam" id="3.50.80.10:FF:000001">
    <property type="entry name" value="D-aminoacyl-tRNA deacylase"/>
    <property type="match status" value="1"/>
</dbReference>
<comment type="subunit">
    <text evidence="2">Homodimer.</text>
</comment>
<dbReference type="GO" id="GO:0019478">
    <property type="term" value="P:D-amino acid catabolic process"/>
    <property type="evidence" value="ECO:0007669"/>
    <property type="project" value="UniProtKB-UniRule"/>
</dbReference>
<dbReference type="GO" id="GO:0051500">
    <property type="term" value="F:D-tyrosyl-tRNA(Tyr) deacylase activity"/>
    <property type="evidence" value="ECO:0007669"/>
    <property type="project" value="TreeGrafter"/>
</dbReference>
<comment type="caution">
    <text evidence="3">The sequence shown here is derived from an EMBL/GenBank/DDBJ whole genome shotgun (WGS) entry which is preliminary data.</text>
</comment>
<dbReference type="InterPro" id="IPR023509">
    <property type="entry name" value="DTD-like_sf"/>
</dbReference>
<dbReference type="CDD" id="cd00563">
    <property type="entry name" value="Dtyr_deacylase"/>
    <property type="match status" value="1"/>
</dbReference>
<dbReference type="GO" id="GO:0043908">
    <property type="term" value="F:Ser(Gly)-tRNA(Ala) hydrolase activity"/>
    <property type="evidence" value="ECO:0007669"/>
    <property type="project" value="UniProtKB-UniRule"/>
</dbReference>
<dbReference type="GO" id="GO:0005737">
    <property type="term" value="C:cytoplasm"/>
    <property type="evidence" value="ECO:0007669"/>
    <property type="project" value="UniProtKB-SubCell"/>
</dbReference>
<comment type="catalytic activity">
    <reaction evidence="2">
        <text>a D-aminoacyl-tRNA + H2O = a tRNA + a D-alpha-amino acid + H(+)</text>
        <dbReference type="Rhea" id="RHEA:13953"/>
        <dbReference type="Rhea" id="RHEA-COMP:10123"/>
        <dbReference type="Rhea" id="RHEA-COMP:10124"/>
        <dbReference type="ChEBI" id="CHEBI:15377"/>
        <dbReference type="ChEBI" id="CHEBI:15378"/>
        <dbReference type="ChEBI" id="CHEBI:59871"/>
        <dbReference type="ChEBI" id="CHEBI:78442"/>
        <dbReference type="ChEBI" id="CHEBI:79333"/>
        <dbReference type="EC" id="3.1.1.96"/>
    </reaction>
</comment>
<dbReference type="SUPFAM" id="SSF69500">
    <property type="entry name" value="DTD-like"/>
    <property type="match status" value="1"/>
</dbReference>
<comment type="catalytic activity">
    <reaction evidence="2">
        <text>glycyl-tRNA(Ala) + H2O = tRNA(Ala) + glycine + H(+)</text>
        <dbReference type="Rhea" id="RHEA:53744"/>
        <dbReference type="Rhea" id="RHEA-COMP:9657"/>
        <dbReference type="Rhea" id="RHEA-COMP:13640"/>
        <dbReference type="ChEBI" id="CHEBI:15377"/>
        <dbReference type="ChEBI" id="CHEBI:15378"/>
        <dbReference type="ChEBI" id="CHEBI:57305"/>
        <dbReference type="ChEBI" id="CHEBI:78442"/>
        <dbReference type="ChEBI" id="CHEBI:78522"/>
    </reaction>
</comment>
<keyword evidence="4" id="KW-1185">Reference proteome</keyword>
<dbReference type="HAMAP" id="MF_00518">
    <property type="entry name" value="Deacylase_Dtd"/>
    <property type="match status" value="1"/>
</dbReference>
<name>A0A2T0MJU8_9FLAO</name>
<dbReference type="EC" id="3.1.1.-" evidence="2"/>
<dbReference type="GO" id="GO:0106026">
    <property type="term" value="F:Gly-tRNA(Ala) deacylase activity"/>
    <property type="evidence" value="ECO:0007669"/>
    <property type="project" value="UniProtKB-UniRule"/>
</dbReference>
<comment type="function">
    <text evidence="2">An aminoacyl-tRNA editing enzyme that deacylates mischarged D-aminoacyl-tRNAs. Also deacylates mischarged glycyl-tRNA(Ala), protecting cells against glycine mischarging by AlaRS. Acts via tRNA-based rather than protein-based catalysis; rejects L-amino acids rather than detecting D-amino acids in the active site. By recycling D-aminoacyl-tRNA to D-amino acids and free tRNA molecules, this enzyme counteracts the toxicity associated with the formation of D-aminoacyl-tRNA entities in vivo and helps enforce protein L-homochirality.</text>
</comment>
<keyword evidence="2" id="KW-0820">tRNA-binding</keyword>
<comment type="subcellular location">
    <subcellularLocation>
        <location evidence="2">Cytoplasm</location>
    </subcellularLocation>
</comment>
<keyword evidence="2" id="KW-0963">Cytoplasm</keyword>
<dbReference type="EMBL" id="PVYX01000001">
    <property type="protein sequence ID" value="PRX57854.1"/>
    <property type="molecule type" value="Genomic_DNA"/>
</dbReference>
<reference evidence="3 4" key="1">
    <citation type="submission" date="2018-03" db="EMBL/GenBank/DDBJ databases">
        <title>Genomic Encyclopedia of Archaeal and Bacterial Type Strains, Phase II (KMG-II): from individual species to whole genera.</title>
        <authorList>
            <person name="Goeker M."/>
        </authorList>
    </citation>
    <scope>NUCLEOTIDE SEQUENCE [LARGE SCALE GENOMIC DNA]</scope>
    <source>
        <strain evidence="3 4">DSM 25027</strain>
    </source>
</reference>
<dbReference type="RefSeq" id="WP_106144718.1">
    <property type="nucleotide sequence ID" value="NZ_PVYX01000001.1"/>
</dbReference>
<accession>A0A2T0MJU8</accession>
<dbReference type="Gene3D" id="3.50.80.10">
    <property type="entry name" value="D-tyrosyl-tRNA(Tyr) deacylase"/>
    <property type="match status" value="1"/>
</dbReference>
<dbReference type="PANTHER" id="PTHR10472:SF5">
    <property type="entry name" value="D-AMINOACYL-TRNA DEACYLASE 1"/>
    <property type="match status" value="1"/>
</dbReference>
<dbReference type="AlphaFoldDB" id="A0A2T0MJU8"/>
<evidence type="ECO:0000256" key="1">
    <source>
        <dbReference type="ARBA" id="ARBA00009673"/>
    </source>
</evidence>
<keyword evidence="2" id="KW-0378">Hydrolase</keyword>
<protein>
    <recommendedName>
        <fullName evidence="2">D-aminoacyl-tRNA deacylase</fullName>
        <shortName evidence="2">DTD</shortName>
        <ecNumber evidence="2">3.1.1.96</ecNumber>
    </recommendedName>
    <alternativeName>
        <fullName evidence="2">Gly-tRNA(Ala) deacylase</fullName>
        <ecNumber evidence="2">3.1.1.-</ecNumber>
    </alternativeName>
</protein>
<dbReference type="Pfam" id="PF02580">
    <property type="entry name" value="Tyr_Deacylase"/>
    <property type="match status" value="1"/>
</dbReference>
<proteinExistence type="inferred from homology"/>
<organism evidence="3 4">
    <name type="scientific">Flagellimonas meridianipacifica</name>
    <dbReference type="NCBI Taxonomy" id="1080225"/>
    <lineage>
        <taxon>Bacteria</taxon>
        <taxon>Pseudomonadati</taxon>
        <taxon>Bacteroidota</taxon>
        <taxon>Flavobacteriia</taxon>
        <taxon>Flavobacteriales</taxon>
        <taxon>Flavobacteriaceae</taxon>
        <taxon>Flagellimonas</taxon>
    </lineage>
</organism>
<comment type="similarity">
    <text evidence="1 2">Belongs to the DTD family.</text>
</comment>
<evidence type="ECO:0000313" key="3">
    <source>
        <dbReference type="EMBL" id="PRX57854.1"/>
    </source>
</evidence>
<sequence length="150" mass="16680">MRAVVQRVSRASVIVEDKVVSKIKSGLLVLLGIEDQDTGEDIKWLSKKIINLRIFNDVDGIMNQSLLQQDGEVIVVSQFTLYAQTKKGNRPSYIKASKPDMAIPLYNQFLAQMEQDLGKKVGAGIFGADMKVSLLNDGPVTIWIDTKNKE</sequence>
<dbReference type="PANTHER" id="PTHR10472">
    <property type="entry name" value="D-TYROSYL-TRNA TYR DEACYLASE"/>
    <property type="match status" value="1"/>
</dbReference>